<dbReference type="InterPro" id="IPR005119">
    <property type="entry name" value="LysR_subst-bd"/>
</dbReference>
<dbReference type="PANTHER" id="PTHR30126:SF96">
    <property type="entry name" value="TRANSCRIPTIONAL REGULATORY PROTEIN, LYSR FAMILY"/>
    <property type="match status" value="1"/>
</dbReference>
<dbReference type="PATRIC" id="fig|1423718.3.peg.1941"/>
<dbReference type="PRINTS" id="PR00039">
    <property type="entry name" value="HTHLYSR"/>
</dbReference>
<keyword evidence="3" id="KW-0238">DNA-binding</keyword>
<dbReference type="SUPFAM" id="SSF53850">
    <property type="entry name" value="Periplasmic binding protein-like II"/>
    <property type="match status" value="1"/>
</dbReference>
<keyword evidence="4" id="KW-0804">Transcription</keyword>
<feature type="domain" description="HTH lysR-type" evidence="5">
    <location>
        <begin position="11"/>
        <end position="63"/>
    </location>
</feature>
<proteinExistence type="inferred from homology"/>
<dbReference type="GO" id="GO:0003677">
    <property type="term" value="F:DNA binding"/>
    <property type="evidence" value="ECO:0007669"/>
    <property type="project" value="UniProtKB-KW"/>
</dbReference>
<protein>
    <submittedName>
        <fullName evidence="6">Transcriptional regulator</fullName>
    </submittedName>
</protein>
<dbReference type="GO" id="GO:0003700">
    <property type="term" value="F:DNA-binding transcription factor activity"/>
    <property type="evidence" value="ECO:0007669"/>
    <property type="project" value="InterPro"/>
</dbReference>
<name>A0A0R2AB69_9LACO</name>
<evidence type="ECO:0000256" key="4">
    <source>
        <dbReference type="ARBA" id="ARBA00023163"/>
    </source>
</evidence>
<dbReference type="OrthoDB" id="9803735at2"/>
<evidence type="ECO:0000256" key="3">
    <source>
        <dbReference type="ARBA" id="ARBA00023125"/>
    </source>
</evidence>
<gene>
    <name evidence="6" type="ORF">FC14_GL001871</name>
</gene>
<reference evidence="6 7" key="1">
    <citation type="journal article" date="2015" name="Genome Announc.">
        <title>Expanding the biotechnology potential of lactobacilli through comparative genomics of 213 strains and associated genera.</title>
        <authorList>
            <person name="Sun Z."/>
            <person name="Harris H.M."/>
            <person name="McCann A."/>
            <person name="Guo C."/>
            <person name="Argimon S."/>
            <person name="Zhang W."/>
            <person name="Yang X."/>
            <person name="Jeffery I.B."/>
            <person name="Cooney J.C."/>
            <person name="Kagawa T.F."/>
            <person name="Liu W."/>
            <person name="Song Y."/>
            <person name="Salvetti E."/>
            <person name="Wrobel A."/>
            <person name="Rasinkangas P."/>
            <person name="Parkhill J."/>
            <person name="Rea M.C."/>
            <person name="O'Sullivan O."/>
            <person name="Ritari J."/>
            <person name="Douillard F.P."/>
            <person name="Paul Ross R."/>
            <person name="Yang R."/>
            <person name="Briner A.E."/>
            <person name="Felis G.E."/>
            <person name="de Vos W.M."/>
            <person name="Barrangou R."/>
            <person name="Klaenhammer T.R."/>
            <person name="Caufield P.W."/>
            <person name="Cui Y."/>
            <person name="Zhang H."/>
            <person name="O'Toole P.W."/>
        </authorList>
    </citation>
    <scope>NUCLEOTIDE SEQUENCE [LARGE SCALE GENOMIC DNA]</scope>
    <source>
        <strain evidence="6 7">DSM 20509</strain>
    </source>
</reference>
<dbReference type="CDD" id="cd05466">
    <property type="entry name" value="PBP2_LTTR_substrate"/>
    <property type="match status" value="1"/>
</dbReference>
<organism evidence="6 7">
    <name type="scientific">Ligilactobacillus agilis DSM 20509</name>
    <dbReference type="NCBI Taxonomy" id="1423718"/>
    <lineage>
        <taxon>Bacteria</taxon>
        <taxon>Bacillati</taxon>
        <taxon>Bacillota</taxon>
        <taxon>Bacilli</taxon>
        <taxon>Lactobacillales</taxon>
        <taxon>Lactobacillaceae</taxon>
        <taxon>Ligilactobacillus</taxon>
    </lineage>
</organism>
<dbReference type="Gene3D" id="3.40.190.290">
    <property type="match status" value="1"/>
</dbReference>
<dbReference type="SUPFAM" id="SSF46785">
    <property type="entry name" value="Winged helix' DNA-binding domain"/>
    <property type="match status" value="1"/>
</dbReference>
<dbReference type="InterPro" id="IPR036388">
    <property type="entry name" value="WH-like_DNA-bd_sf"/>
</dbReference>
<evidence type="ECO:0000259" key="5">
    <source>
        <dbReference type="PROSITE" id="PS50931"/>
    </source>
</evidence>
<dbReference type="PROSITE" id="PS50931">
    <property type="entry name" value="HTH_LYSR"/>
    <property type="match status" value="1"/>
</dbReference>
<dbReference type="Pfam" id="PF00126">
    <property type="entry name" value="HTH_1"/>
    <property type="match status" value="1"/>
</dbReference>
<dbReference type="PANTHER" id="PTHR30126">
    <property type="entry name" value="HTH-TYPE TRANSCRIPTIONAL REGULATOR"/>
    <property type="match status" value="1"/>
</dbReference>
<dbReference type="Pfam" id="PF03466">
    <property type="entry name" value="LysR_substrate"/>
    <property type="match status" value="1"/>
</dbReference>
<dbReference type="EMBL" id="AYYP01000032">
    <property type="protein sequence ID" value="KRM64413.1"/>
    <property type="molecule type" value="Genomic_DNA"/>
</dbReference>
<sequence>MRSFENDQQFIKILETIIEYGSVSKAADYLFISQPSLSKKLKQLERDLGVTLIDRKHHPLRLTEAGEFYLTNLKRLTSQYEAVYHDLTRMASSNHGQLTLGVTQSLGQKILPLILPQYHKVYNDVNIQIVEDTSEHNEERLIHAKIDLYLGILPIFRSDVHYEQLASEPAYLLVPQSHPRYVADQPKQKLASVKDILPFVTDFPYISASENVGFQQLITNTLAENGITLKHFLRCSNLLTIAQLAVRNLGCTIVPKSVANKVKNIQPANYYELPVDDLSYKLVIAHKENEELTAQMTAFIKMAKGLGDRLLA</sequence>
<dbReference type="AlphaFoldDB" id="A0A0R2AB69"/>
<keyword evidence="7" id="KW-1185">Reference proteome</keyword>
<dbReference type="RefSeq" id="WP_056976701.1">
    <property type="nucleotide sequence ID" value="NZ_AYYP01000032.1"/>
</dbReference>
<evidence type="ECO:0000256" key="2">
    <source>
        <dbReference type="ARBA" id="ARBA00023015"/>
    </source>
</evidence>
<evidence type="ECO:0000313" key="7">
    <source>
        <dbReference type="Proteomes" id="UP000051008"/>
    </source>
</evidence>
<evidence type="ECO:0000256" key="1">
    <source>
        <dbReference type="ARBA" id="ARBA00009437"/>
    </source>
</evidence>
<keyword evidence="2" id="KW-0805">Transcription regulation</keyword>
<dbReference type="InterPro" id="IPR036390">
    <property type="entry name" value="WH_DNA-bd_sf"/>
</dbReference>
<dbReference type="Proteomes" id="UP000051008">
    <property type="component" value="Unassembled WGS sequence"/>
</dbReference>
<comment type="caution">
    <text evidence="6">The sequence shown here is derived from an EMBL/GenBank/DDBJ whole genome shotgun (WGS) entry which is preliminary data.</text>
</comment>
<evidence type="ECO:0000313" key="6">
    <source>
        <dbReference type="EMBL" id="KRM64413.1"/>
    </source>
</evidence>
<dbReference type="Gene3D" id="1.10.10.10">
    <property type="entry name" value="Winged helix-like DNA-binding domain superfamily/Winged helix DNA-binding domain"/>
    <property type="match status" value="1"/>
</dbReference>
<comment type="similarity">
    <text evidence="1">Belongs to the LysR transcriptional regulatory family.</text>
</comment>
<dbReference type="InterPro" id="IPR000847">
    <property type="entry name" value="LysR_HTH_N"/>
</dbReference>
<accession>A0A0R2AB69</accession>